<feature type="chain" id="PRO_5040343186" evidence="2">
    <location>
        <begin position="20"/>
        <end position="265"/>
    </location>
</feature>
<evidence type="ECO:0000313" key="4">
    <source>
        <dbReference type="Proteomes" id="UP000726737"/>
    </source>
</evidence>
<evidence type="ECO:0000313" key="3">
    <source>
        <dbReference type="EMBL" id="KAG0263082.1"/>
    </source>
</evidence>
<accession>A0A9P6Q9Q2</accession>
<gene>
    <name evidence="3" type="ORF">BG011_009285</name>
</gene>
<dbReference type="Proteomes" id="UP000726737">
    <property type="component" value="Unassembled WGS sequence"/>
</dbReference>
<keyword evidence="4" id="KW-1185">Reference proteome</keyword>
<comment type="caution">
    <text evidence="3">The sequence shown here is derived from an EMBL/GenBank/DDBJ whole genome shotgun (WGS) entry which is preliminary data.</text>
</comment>
<feature type="signal peptide" evidence="2">
    <location>
        <begin position="1"/>
        <end position="19"/>
    </location>
</feature>
<protein>
    <submittedName>
        <fullName evidence="3">Uncharacterized protein</fullName>
    </submittedName>
</protein>
<sequence>MRSSVFIAIASALIATVAAHDGPHDPPAGGAPSVCLTTPTDASCASYDIPKDTLATAIGDICKVSSFLPGCSLNAACSADSALPATYCAPLTILATLCTSADDASLTSAVCSKTYDVYCGASSLIPGCKANPAFPGLPSGKLVTGAVYSICQEMSSMKDCSICPAPDATGYSKCDEVKAWKGLCLDMPDMSQCPSYNTMCSNTKFDAFCSSTYVSPNGGSSTSGAQPTPTDHSDHGAPGNAAGSLAAGSLAVVAAALAGISALVL</sequence>
<feature type="compositionally biased region" description="Polar residues" evidence="1">
    <location>
        <begin position="220"/>
        <end position="230"/>
    </location>
</feature>
<reference evidence="3" key="1">
    <citation type="journal article" date="2020" name="Fungal Divers.">
        <title>Resolving the Mortierellaceae phylogeny through synthesis of multi-gene phylogenetics and phylogenomics.</title>
        <authorList>
            <person name="Vandepol N."/>
            <person name="Liber J."/>
            <person name="Desiro A."/>
            <person name="Na H."/>
            <person name="Kennedy M."/>
            <person name="Barry K."/>
            <person name="Grigoriev I.V."/>
            <person name="Miller A.N."/>
            <person name="O'Donnell K."/>
            <person name="Stajich J.E."/>
            <person name="Bonito G."/>
        </authorList>
    </citation>
    <scope>NUCLEOTIDE SEQUENCE</scope>
    <source>
        <strain evidence="3">KOD948</strain>
    </source>
</reference>
<dbReference type="OrthoDB" id="73901at2759"/>
<organism evidence="3 4">
    <name type="scientific">Mortierella polycephala</name>
    <dbReference type="NCBI Taxonomy" id="41804"/>
    <lineage>
        <taxon>Eukaryota</taxon>
        <taxon>Fungi</taxon>
        <taxon>Fungi incertae sedis</taxon>
        <taxon>Mucoromycota</taxon>
        <taxon>Mortierellomycotina</taxon>
        <taxon>Mortierellomycetes</taxon>
        <taxon>Mortierellales</taxon>
        <taxon>Mortierellaceae</taxon>
        <taxon>Mortierella</taxon>
    </lineage>
</organism>
<feature type="region of interest" description="Disordered" evidence="1">
    <location>
        <begin position="220"/>
        <end position="239"/>
    </location>
</feature>
<name>A0A9P6Q9Q2_9FUNG</name>
<keyword evidence="2" id="KW-0732">Signal</keyword>
<dbReference type="EMBL" id="JAAAJA010000082">
    <property type="protein sequence ID" value="KAG0263082.1"/>
    <property type="molecule type" value="Genomic_DNA"/>
</dbReference>
<evidence type="ECO:0000256" key="1">
    <source>
        <dbReference type="SAM" id="MobiDB-lite"/>
    </source>
</evidence>
<dbReference type="AlphaFoldDB" id="A0A9P6Q9Q2"/>
<evidence type="ECO:0000256" key="2">
    <source>
        <dbReference type="SAM" id="SignalP"/>
    </source>
</evidence>
<proteinExistence type="predicted"/>